<protein>
    <submittedName>
        <fullName evidence="1">Uncharacterized protein</fullName>
    </submittedName>
</protein>
<organism evidence="1 2">
    <name type="scientific">Vanilla planifolia</name>
    <name type="common">Vanilla</name>
    <dbReference type="NCBI Taxonomy" id="51239"/>
    <lineage>
        <taxon>Eukaryota</taxon>
        <taxon>Viridiplantae</taxon>
        <taxon>Streptophyta</taxon>
        <taxon>Embryophyta</taxon>
        <taxon>Tracheophyta</taxon>
        <taxon>Spermatophyta</taxon>
        <taxon>Magnoliopsida</taxon>
        <taxon>Liliopsida</taxon>
        <taxon>Asparagales</taxon>
        <taxon>Orchidaceae</taxon>
        <taxon>Vanilloideae</taxon>
        <taxon>Vanilleae</taxon>
        <taxon>Vanilla</taxon>
    </lineage>
</organism>
<evidence type="ECO:0000313" key="2">
    <source>
        <dbReference type="Proteomes" id="UP000636800"/>
    </source>
</evidence>
<proteinExistence type="predicted"/>
<name>A0A835PYV5_VANPL</name>
<accession>A0A835PYV5</accession>
<keyword evidence="2" id="KW-1185">Reference proteome</keyword>
<comment type="caution">
    <text evidence="1">The sequence shown here is derived from an EMBL/GenBank/DDBJ whole genome shotgun (WGS) entry which is preliminary data.</text>
</comment>
<dbReference type="Proteomes" id="UP000636800">
    <property type="component" value="Chromosome 12"/>
</dbReference>
<dbReference type="AlphaFoldDB" id="A0A835PYV5"/>
<gene>
    <name evidence="1" type="ORF">HPP92_023614</name>
</gene>
<reference evidence="1 2" key="1">
    <citation type="journal article" date="2020" name="Nat. Food">
        <title>A phased Vanilla planifolia genome enables genetic improvement of flavour and production.</title>
        <authorList>
            <person name="Hasing T."/>
            <person name="Tang H."/>
            <person name="Brym M."/>
            <person name="Khazi F."/>
            <person name="Huang T."/>
            <person name="Chambers A.H."/>
        </authorList>
    </citation>
    <scope>NUCLEOTIDE SEQUENCE [LARGE SCALE GENOMIC DNA]</scope>
    <source>
        <tissue evidence="1">Leaf</tissue>
    </source>
</reference>
<sequence length="88" mass="9574">MANYRNARNTTGKKERKMGGVLSCFSDQKTGMRTAAMHRKFGVQNDAAKEVGRESSRRWEKMRSIRGGGGCTDRGGCCAAGATEAKQL</sequence>
<evidence type="ECO:0000313" key="1">
    <source>
        <dbReference type="EMBL" id="KAG0458457.1"/>
    </source>
</evidence>
<dbReference type="EMBL" id="JADCNL010000012">
    <property type="protein sequence ID" value="KAG0458457.1"/>
    <property type="molecule type" value="Genomic_DNA"/>
</dbReference>